<evidence type="ECO:0000313" key="2">
    <source>
        <dbReference type="EMBL" id="GHC64487.1"/>
    </source>
</evidence>
<evidence type="ECO:0000259" key="1">
    <source>
        <dbReference type="Pfam" id="PF07475"/>
    </source>
</evidence>
<dbReference type="RefSeq" id="WP_308428909.1">
    <property type="nucleotide sequence ID" value="NZ_BMYJ01000011.1"/>
</dbReference>
<dbReference type="InterPro" id="IPR011104">
    <property type="entry name" value="Hpr_kin/Pase_C"/>
</dbReference>
<gene>
    <name evidence="2" type="ORF">GCM10007315_31140</name>
</gene>
<protein>
    <submittedName>
        <fullName evidence="2">HPr kinase</fullName>
    </submittedName>
</protein>
<keyword evidence="2" id="KW-0808">Transferase</keyword>
<dbReference type="Gene3D" id="3.40.50.300">
    <property type="entry name" value="P-loop containing nucleotide triphosphate hydrolases"/>
    <property type="match status" value="1"/>
</dbReference>
<dbReference type="Proteomes" id="UP000638981">
    <property type="component" value="Unassembled WGS sequence"/>
</dbReference>
<keyword evidence="3" id="KW-1185">Reference proteome</keyword>
<dbReference type="GO" id="GO:0000155">
    <property type="term" value="F:phosphorelay sensor kinase activity"/>
    <property type="evidence" value="ECO:0007669"/>
    <property type="project" value="InterPro"/>
</dbReference>
<proteinExistence type="predicted"/>
<comment type="caution">
    <text evidence="2">The sequence shown here is derived from an EMBL/GenBank/DDBJ whole genome shotgun (WGS) entry which is preliminary data.</text>
</comment>
<reference evidence="2" key="2">
    <citation type="submission" date="2020-09" db="EMBL/GenBank/DDBJ databases">
        <authorList>
            <person name="Sun Q."/>
            <person name="Kim S."/>
        </authorList>
    </citation>
    <scope>NUCLEOTIDE SEQUENCE</scope>
    <source>
        <strain evidence="2">KCTC 23310</strain>
    </source>
</reference>
<evidence type="ECO:0000313" key="3">
    <source>
        <dbReference type="Proteomes" id="UP000638981"/>
    </source>
</evidence>
<dbReference type="GO" id="GO:0005524">
    <property type="term" value="F:ATP binding"/>
    <property type="evidence" value="ECO:0007669"/>
    <property type="project" value="InterPro"/>
</dbReference>
<organism evidence="2 3">
    <name type="scientific">Neogemmobacter tilapiae</name>
    <dbReference type="NCBI Taxonomy" id="875041"/>
    <lineage>
        <taxon>Bacteria</taxon>
        <taxon>Pseudomonadati</taxon>
        <taxon>Pseudomonadota</taxon>
        <taxon>Alphaproteobacteria</taxon>
        <taxon>Rhodobacterales</taxon>
        <taxon>Paracoccaceae</taxon>
        <taxon>Neogemmobacter</taxon>
    </lineage>
</organism>
<name>A0A918WP05_9RHOB</name>
<dbReference type="InterPro" id="IPR027417">
    <property type="entry name" value="P-loop_NTPase"/>
</dbReference>
<accession>A0A918WP05</accession>
<reference evidence="2" key="1">
    <citation type="journal article" date="2014" name="Int. J. Syst. Evol. Microbiol.">
        <title>Complete genome sequence of Corynebacterium casei LMG S-19264T (=DSM 44701T), isolated from a smear-ripened cheese.</title>
        <authorList>
            <consortium name="US DOE Joint Genome Institute (JGI-PGF)"/>
            <person name="Walter F."/>
            <person name="Albersmeier A."/>
            <person name="Kalinowski J."/>
            <person name="Ruckert C."/>
        </authorList>
    </citation>
    <scope>NUCLEOTIDE SEQUENCE</scope>
    <source>
        <strain evidence="2">KCTC 23310</strain>
    </source>
</reference>
<keyword evidence="2" id="KW-0418">Kinase</keyword>
<dbReference type="EMBL" id="BMYJ01000011">
    <property type="protein sequence ID" value="GHC64487.1"/>
    <property type="molecule type" value="Genomic_DNA"/>
</dbReference>
<dbReference type="Pfam" id="PF07475">
    <property type="entry name" value="Hpr_kinase_C"/>
    <property type="match status" value="1"/>
</dbReference>
<dbReference type="AlphaFoldDB" id="A0A918WP05"/>
<dbReference type="GO" id="GO:0006109">
    <property type="term" value="P:regulation of carbohydrate metabolic process"/>
    <property type="evidence" value="ECO:0007669"/>
    <property type="project" value="InterPro"/>
</dbReference>
<feature type="domain" description="HPr kinase/phosphorylase C-terminal" evidence="1">
    <location>
        <begin position="3"/>
        <end position="96"/>
    </location>
</feature>
<dbReference type="SUPFAM" id="SSF53795">
    <property type="entry name" value="PEP carboxykinase-like"/>
    <property type="match status" value="1"/>
</dbReference>
<dbReference type="CDD" id="cd01918">
    <property type="entry name" value="HprK_C"/>
    <property type="match status" value="1"/>
</dbReference>
<sequence>MIQSFHASCVAFGARGLLIRGASGSGKSSLALAMMARGAALIADDVTRLAVRNGQLVATCPPQGRGLIEARNMGILRTARVQDQTILALVADLDDVETERLPVARHCDILGVTLDLVRRIDGPHFADALLCYLEGQRHA</sequence>